<feature type="compositionally biased region" description="Pro residues" evidence="1">
    <location>
        <begin position="24"/>
        <end position="33"/>
    </location>
</feature>
<evidence type="ECO:0000256" key="1">
    <source>
        <dbReference type="SAM" id="MobiDB-lite"/>
    </source>
</evidence>
<evidence type="ECO:0008006" key="4">
    <source>
        <dbReference type="Google" id="ProtNLM"/>
    </source>
</evidence>
<protein>
    <recommendedName>
        <fullName evidence="4">Sel1 repeat family protein</fullName>
    </recommendedName>
</protein>
<dbReference type="Proteomes" id="UP001606300">
    <property type="component" value="Unassembled WGS sequence"/>
</dbReference>
<accession>A0ABW7ER11</accession>
<dbReference type="InterPro" id="IPR011990">
    <property type="entry name" value="TPR-like_helical_dom_sf"/>
</dbReference>
<dbReference type="SMART" id="SM00671">
    <property type="entry name" value="SEL1"/>
    <property type="match status" value="1"/>
</dbReference>
<evidence type="ECO:0000313" key="2">
    <source>
        <dbReference type="EMBL" id="MFG6415073.1"/>
    </source>
</evidence>
<proteinExistence type="predicted"/>
<gene>
    <name evidence="2" type="ORF">ACG02S_14330</name>
</gene>
<feature type="region of interest" description="Disordered" evidence="1">
    <location>
        <begin position="195"/>
        <end position="217"/>
    </location>
</feature>
<feature type="region of interest" description="Disordered" evidence="1">
    <location>
        <begin position="20"/>
        <end position="56"/>
    </location>
</feature>
<dbReference type="SUPFAM" id="SSF81901">
    <property type="entry name" value="HCP-like"/>
    <property type="match status" value="1"/>
</dbReference>
<sequence>MPAAVSLAGSSGIANRLRQLLRPPEAPPRPTTPTPDVTARGRIAREAAEPLPADAPRRYELDLAPLIDRREGGEIREMGLSAMNSDRPERLAVMREVGGLRKEWRSMPLPGLEAMPPYLNCRYELADRSGEEPRVISRQVKFWFGQRPGFTPAVSVDALKELQLADVALQRCPLTWGDALTAALGPSAWAQIQTRERPAVRRAEAPAAPVPPPPAEPVTAQAQAALQAGPAVAVADVTPEPEKPVVSLASLPPIPRCDHLAAHPDDPEAHAKGVADADLDAAAVVSACEEAVKQDKNSPRLAFQLARGYLASDRMEAAIERLIAAAKQGHGASLAYLADIHLDGAPGIEPDPRTAHALYQRALESGFEPAAKVLAEFADFTEQVAMAEREEQEQDKADALSAAQAAKLPKPKLKAPELIDNIMARRFEAISADESYAKAYLTAVADTLYEECSAHFTAQEVKDMKQDFARIQRLPGRLMPSMPSFGGGLGQASRVLQENLTIREKLIAARGDDDANREEDVRLAILADDIPLDGMNDGFFLILKHGCGSPALDTFKKNAWSFVTNEWAPEYQFTSSIDKVCVESAKKAGHEQAGRQQCECLVNANTINPKSQKVRKDLYEDYWPVTQRLIRSKPGRYSGCGAR</sequence>
<dbReference type="EMBL" id="JBIGHY010000004">
    <property type="protein sequence ID" value="MFG6415073.1"/>
    <property type="molecule type" value="Genomic_DNA"/>
</dbReference>
<comment type="caution">
    <text evidence="2">The sequence shown here is derived from an EMBL/GenBank/DDBJ whole genome shotgun (WGS) entry which is preliminary data.</text>
</comment>
<dbReference type="InterPro" id="IPR006597">
    <property type="entry name" value="Sel1-like"/>
</dbReference>
<feature type="compositionally biased region" description="Basic and acidic residues" evidence="1">
    <location>
        <begin position="195"/>
        <end position="204"/>
    </location>
</feature>
<reference evidence="2 3" key="1">
    <citation type="submission" date="2024-09" db="EMBL/GenBank/DDBJ databases">
        <title>Novel species of the genus Pelomonas and Roseateles isolated from streams.</title>
        <authorList>
            <person name="Lu H."/>
        </authorList>
    </citation>
    <scope>NUCLEOTIDE SEQUENCE [LARGE SCALE GENOMIC DNA]</scope>
    <source>
        <strain evidence="2 3">DC23W</strain>
    </source>
</reference>
<keyword evidence="3" id="KW-1185">Reference proteome</keyword>
<name>A0ABW7ER11_9BURK</name>
<evidence type="ECO:0000313" key="3">
    <source>
        <dbReference type="Proteomes" id="UP001606300"/>
    </source>
</evidence>
<organism evidence="2 3">
    <name type="scientific">Pelomonas dachongensis</name>
    <dbReference type="NCBI Taxonomy" id="3299029"/>
    <lineage>
        <taxon>Bacteria</taxon>
        <taxon>Pseudomonadati</taxon>
        <taxon>Pseudomonadota</taxon>
        <taxon>Betaproteobacteria</taxon>
        <taxon>Burkholderiales</taxon>
        <taxon>Sphaerotilaceae</taxon>
        <taxon>Roseateles</taxon>
    </lineage>
</organism>
<dbReference type="Gene3D" id="1.25.40.10">
    <property type="entry name" value="Tetratricopeptide repeat domain"/>
    <property type="match status" value="1"/>
</dbReference>